<proteinExistence type="predicted"/>
<dbReference type="OrthoDB" id="7179973at2"/>
<evidence type="ECO:0000313" key="3">
    <source>
        <dbReference type="Proteomes" id="UP000245890"/>
    </source>
</evidence>
<accession>A0A2U0SAR0</accession>
<feature type="region of interest" description="Disordered" evidence="1">
    <location>
        <begin position="382"/>
        <end position="406"/>
    </location>
</feature>
<organism evidence="2 3">
    <name type="scientific">Sphingomonas pokkalii</name>
    <dbReference type="NCBI Taxonomy" id="2175090"/>
    <lineage>
        <taxon>Bacteria</taxon>
        <taxon>Pseudomonadati</taxon>
        <taxon>Pseudomonadota</taxon>
        <taxon>Alphaproteobacteria</taxon>
        <taxon>Sphingomonadales</taxon>
        <taxon>Sphingomonadaceae</taxon>
        <taxon>Sphingomonas</taxon>
    </lineage>
</organism>
<keyword evidence="3" id="KW-1185">Reference proteome</keyword>
<evidence type="ECO:0000313" key="2">
    <source>
        <dbReference type="EMBL" id="PVX28365.1"/>
    </source>
</evidence>
<sequence>MNAPFAPVKPSTMVLRVLNGRLAGAEHRLHHGKFVRVGHGFEHDIVLRDPSARGVSLELDLGDGMACVRVAAGQVTLLGRPVAAGEQASLPPFVPMLVGSVAVAIGAPEDPRWDEAIRLAPMVAPAAADAPAPAPQRAAIPERVATRLYPMRGALALDRHWPAYAAAVAALLLLLLFAPPAVRWASRQLHDSAGEQATLAAAGFRGLTIEETRNGTVVRGIVKDDAALARLRQLVAERIGPATLDVETMEGLAAAATDLLRAQGVDAEAVPRRGNALMVKAEFLPADRQAELARLIKEDVPGISRVVFSADAARGDRDLQYFFSGSEYGLATFVDGNPGYITTADGTRWFAGAVVPTGHRIVAIGNGRASFERDGRIEELVLGPSTPPSPAPSTTPGGEINGVTTQ</sequence>
<evidence type="ECO:0008006" key="4">
    <source>
        <dbReference type="Google" id="ProtNLM"/>
    </source>
</evidence>
<comment type="caution">
    <text evidence="2">The sequence shown here is derived from an EMBL/GenBank/DDBJ whole genome shotgun (WGS) entry which is preliminary data.</text>
</comment>
<name>A0A2U0SAR0_9SPHN</name>
<dbReference type="AlphaFoldDB" id="A0A2U0SAR0"/>
<gene>
    <name evidence="2" type="ORF">DD559_02610</name>
</gene>
<protein>
    <recommendedName>
        <fullName evidence="4">EscD/YscD/HrpQ family type III secretion system inner membrane ring protein</fullName>
    </recommendedName>
</protein>
<evidence type="ECO:0000256" key="1">
    <source>
        <dbReference type="SAM" id="MobiDB-lite"/>
    </source>
</evidence>
<reference evidence="2 3" key="1">
    <citation type="submission" date="2018-05" db="EMBL/GenBank/DDBJ databases">
        <title>Description of Sphingomonas pokkalii sp nov, isolated from the rhizosphere of saline tolerant pokkali rice and its draft genome analysis.</title>
        <authorList>
            <person name="Menon R."/>
            <person name="Kumari S."/>
            <person name="Rameshkumar N."/>
        </authorList>
    </citation>
    <scope>NUCLEOTIDE SEQUENCE [LARGE SCALE GENOMIC DNA]</scope>
    <source>
        <strain evidence="2 3">L3B27</strain>
    </source>
</reference>
<dbReference type="RefSeq" id="WP_116467815.1">
    <property type="nucleotide sequence ID" value="NZ_QENQ01000001.1"/>
</dbReference>
<dbReference type="EMBL" id="QENQ01000001">
    <property type="protein sequence ID" value="PVX28365.1"/>
    <property type="molecule type" value="Genomic_DNA"/>
</dbReference>
<dbReference type="Proteomes" id="UP000245890">
    <property type="component" value="Unassembled WGS sequence"/>
</dbReference>